<evidence type="ECO:0000256" key="5">
    <source>
        <dbReference type="ARBA" id="ARBA00022692"/>
    </source>
</evidence>
<gene>
    <name evidence="9" type="ORF">IAB08_02390</name>
</gene>
<dbReference type="PANTHER" id="PTHR33908">
    <property type="entry name" value="MANNOSYLTRANSFERASE YKCB-RELATED"/>
    <property type="match status" value="1"/>
</dbReference>
<comment type="caution">
    <text evidence="9">The sequence shown here is derived from an EMBL/GenBank/DDBJ whole genome shotgun (WGS) entry which is preliminary data.</text>
</comment>
<evidence type="ECO:0000313" key="9">
    <source>
        <dbReference type="EMBL" id="MBO8432129.1"/>
    </source>
</evidence>
<organism evidence="9 10">
    <name type="scientific">Candidatus Pullibacteroides excrementavium</name>
    <dbReference type="NCBI Taxonomy" id="2840905"/>
    <lineage>
        <taxon>Bacteria</taxon>
        <taxon>Pseudomonadati</taxon>
        <taxon>Bacteroidota</taxon>
        <taxon>Bacteroidia</taxon>
        <taxon>Bacteroidales</taxon>
        <taxon>Candidatus Pullibacteroides</taxon>
    </lineage>
</organism>
<evidence type="ECO:0000313" key="10">
    <source>
        <dbReference type="Proteomes" id="UP000823612"/>
    </source>
</evidence>
<keyword evidence="6 8" id="KW-1133">Transmembrane helix</keyword>
<feature type="transmembrane region" description="Helical" evidence="8">
    <location>
        <begin position="324"/>
        <end position="343"/>
    </location>
</feature>
<comment type="subcellular location">
    <subcellularLocation>
        <location evidence="1">Cell membrane</location>
        <topology evidence="1">Multi-pass membrane protein</topology>
    </subcellularLocation>
</comment>
<feature type="transmembrane region" description="Helical" evidence="8">
    <location>
        <begin position="71"/>
        <end position="101"/>
    </location>
</feature>
<dbReference type="GO" id="GO:0016763">
    <property type="term" value="F:pentosyltransferase activity"/>
    <property type="evidence" value="ECO:0007669"/>
    <property type="project" value="TreeGrafter"/>
</dbReference>
<dbReference type="GO" id="GO:0009103">
    <property type="term" value="P:lipopolysaccharide biosynthetic process"/>
    <property type="evidence" value="ECO:0007669"/>
    <property type="project" value="UniProtKB-ARBA"/>
</dbReference>
<feature type="transmembrane region" description="Helical" evidence="8">
    <location>
        <begin position="350"/>
        <end position="379"/>
    </location>
</feature>
<accession>A0A9D9DQT6</accession>
<protein>
    <submittedName>
        <fullName evidence="9">Dolichyl-phosphate-mannose--protein mannosyltransferase</fullName>
    </submittedName>
</protein>
<keyword evidence="3 9" id="KW-0328">Glycosyltransferase</keyword>
<proteinExistence type="predicted"/>
<dbReference type="GO" id="GO:0010041">
    <property type="term" value="P:response to iron(III) ion"/>
    <property type="evidence" value="ECO:0007669"/>
    <property type="project" value="TreeGrafter"/>
</dbReference>
<sequence>MMQQSSRPLMRSIEKYLPLLALIAFLPIMILRDFSVSNELRYLSIADEALLNGDWFTFTNNGVVYADKPPLYLWIVMLGKALFGQHCMWFISLFSLIPALVTMRVMRNWLVKECPLPDKGWILTSQLMLITCGLFLGLNVFARMDTLMTLFIVLALHTFFKMFRGEGNFKTQSFLFGLYTFLAIFTKGPVGILMPLLCPLVFLLYKREARSFFHYWNWRMFLTVVVLCGAWFLCVYLEDRNTDYLQNLLFHQTAGRAVDAFHHKKPFYFYLIQIWPNLAPYSLLLVGVIAAGMLKHRLTSDTEHFWNATIWTTFVMLSLVSGKLGVYLAPIVPFFVFLTAALIRKFPWNGWLAASVAFPAGVMVLALPALAGIVLFSGLSYLGQPFFFIAAGIFSLAGVLTLIALKQRNLRKALNTIGFSILIGAFVGGFSIPALNPWIGYRDLCEKAVELKEEKGLEHFYSIYLHRAENTDVFLGEDIRQLNNSQDAVTQLEKLQNTVLMLPERHIEKRPELKQYLQKKEKHPVGPYIIVVL</sequence>
<dbReference type="EMBL" id="JADIMZ010000032">
    <property type="protein sequence ID" value="MBO8432129.1"/>
    <property type="molecule type" value="Genomic_DNA"/>
</dbReference>
<feature type="transmembrane region" description="Helical" evidence="8">
    <location>
        <begin position="385"/>
        <end position="405"/>
    </location>
</feature>
<evidence type="ECO:0000256" key="8">
    <source>
        <dbReference type="SAM" id="Phobius"/>
    </source>
</evidence>
<feature type="transmembrane region" description="Helical" evidence="8">
    <location>
        <begin position="417"/>
        <end position="439"/>
    </location>
</feature>
<evidence type="ECO:0000256" key="1">
    <source>
        <dbReference type="ARBA" id="ARBA00004651"/>
    </source>
</evidence>
<name>A0A9D9DQT6_9BACT</name>
<evidence type="ECO:0000256" key="3">
    <source>
        <dbReference type="ARBA" id="ARBA00022676"/>
    </source>
</evidence>
<dbReference type="Proteomes" id="UP000823612">
    <property type="component" value="Unassembled WGS sequence"/>
</dbReference>
<keyword evidence="7 8" id="KW-0472">Membrane</keyword>
<feature type="transmembrane region" description="Helical" evidence="8">
    <location>
        <begin position="216"/>
        <end position="237"/>
    </location>
</feature>
<dbReference type="InterPro" id="IPR050297">
    <property type="entry name" value="LipidA_mod_glycosyltrf_83"/>
</dbReference>
<evidence type="ECO:0000256" key="6">
    <source>
        <dbReference type="ARBA" id="ARBA00022989"/>
    </source>
</evidence>
<evidence type="ECO:0000256" key="4">
    <source>
        <dbReference type="ARBA" id="ARBA00022679"/>
    </source>
</evidence>
<reference evidence="9" key="1">
    <citation type="submission" date="2020-10" db="EMBL/GenBank/DDBJ databases">
        <authorList>
            <person name="Gilroy R."/>
        </authorList>
    </citation>
    <scope>NUCLEOTIDE SEQUENCE</scope>
    <source>
        <strain evidence="9">2889</strain>
    </source>
</reference>
<feature type="transmembrane region" description="Helical" evidence="8">
    <location>
        <begin position="147"/>
        <end position="163"/>
    </location>
</feature>
<evidence type="ECO:0000256" key="2">
    <source>
        <dbReference type="ARBA" id="ARBA00022475"/>
    </source>
</evidence>
<dbReference type="GO" id="GO:0005886">
    <property type="term" value="C:plasma membrane"/>
    <property type="evidence" value="ECO:0007669"/>
    <property type="project" value="UniProtKB-SubCell"/>
</dbReference>
<feature type="transmembrane region" description="Helical" evidence="8">
    <location>
        <begin position="175"/>
        <end position="204"/>
    </location>
</feature>
<feature type="transmembrane region" description="Helical" evidence="8">
    <location>
        <begin position="121"/>
        <end position="141"/>
    </location>
</feature>
<keyword evidence="2" id="KW-1003">Cell membrane</keyword>
<reference evidence="9" key="2">
    <citation type="journal article" date="2021" name="PeerJ">
        <title>Extensive microbial diversity within the chicken gut microbiome revealed by metagenomics and culture.</title>
        <authorList>
            <person name="Gilroy R."/>
            <person name="Ravi A."/>
            <person name="Getino M."/>
            <person name="Pursley I."/>
            <person name="Horton D.L."/>
            <person name="Alikhan N.F."/>
            <person name="Baker D."/>
            <person name="Gharbi K."/>
            <person name="Hall N."/>
            <person name="Watson M."/>
            <person name="Adriaenssens E.M."/>
            <person name="Foster-Nyarko E."/>
            <person name="Jarju S."/>
            <person name="Secka A."/>
            <person name="Antonio M."/>
            <person name="Oren A."/>
            <person name="Chaudhuri R.R."/>
            <person name="La Ragione R."/>
            <person name="Hildebrand F."/>
            <person name="Pallen M.J."/>
        </authorList>
    </citation>
    <scope>NUCLEOTIDE SEQUENCE</scope>
    <source>
        <strain evidence="9">2889</strain>
    </source>
</reference>
<keyword evidence="5 8" id="KW-0812">Transmembrane</keyword>
<feature type="transmembrane region" description="Helical" evidence="8">
    <location>
        <begin position="274"/>
        <end position="294"/>
    </location>
</feature>
<keyword evidence="4" id="KW-0808">Transferase</keyword>
<dbReference type="PANTHER" id="PTHR33908:SF3">
    <property type="entry name" value="UNDECAPRENYL PHOSPHATE-ALPHA-4-AMINO-4-DEOXY-L-ARABINOSE ARABINOSYL TRANSFERASE"/>
    <property type="match status" value="1"/>
</dbReference>
<dbReference type="AlphaFoldDB" id="A0A9D9DQT6"/>
<feature type="transmembrane region" description="Helical" evidence="8">
    <location>
        <begin position="16"/>
        <end position="34"/>
    </location>
</feature>
<evidence type="ECO:0000256" key="7">
    <source>
        <dbReference type="ARBA" id="ARBA00023136"/>
    </source>
</evidence>